<protein>
    <submittedName>
        <fullName evidence="9">DUF421 domain-containing protein</fullName>
    </submittedName>
</protein>
<evidence type="ECO:0000313" key="9">
    <source>
        <dbReference type="EMBL" id="USI72911.1"/>
    </source>
</evidence>
<sequence length="149" mass="16146">MGIILRAVLVYLLLTFVLRITTRRVLRSATPIDMVVIFIFGGLAVQAVVGQERSITAALLALFAISLTHVAVSLLMVRWETLGMIVQGTPVTLFQDGKVDELRLAKLRIQQADLLSEIRQQGLAGFDAVERIVVEHNGGLSVIPKSAGG</sequence>
<comment type="subcellular location">
    <subcellularLocation>
        <location evidence="1">Cell membrane</location>
        <topology evidence="1">Multi-pass membrane protein</topology>
    </subcellularLocation>
</comment>
<feature type="transmembrane region" description="Helical" evidence="7">
    <location>
        <begin position="6"/>
        <end position="22"/>
    </location>
</feature>
<dbReference type="Proteomes" id="UP001056937">
    <property type="component" value="Chromosome 1"/>
</dbReference>
<evidence type="ECO:0000256" key="6">
    <source>
        <dbReference type="ARBA" id="ARBA00023136"/>
    </source>
</evidence>
<reference evidence="9" key="1">
    <citation type="journal article" date="2022" name="Toxins">
        <title>Genomic Analysis of Sphingopyxis sp. USTB-05 for Biodegrading Cyanobacterial Hepatotoxins.</title>
        <authorList>
            <person name="Liu C."/>
            <person name="Xu Q."/>
            <person name="Zhao Z."/>
            <person name="Zhang H."/>
            <person name="Liu X."/>
            <person name="Yin C."/>
            <person name="Liu Y."/>
            <person name="Yan H."/>
        </authorList>
    </citation>
    <scope>NUCLEOTIDE SEQUENCE</scope>
    <source>
        <strain evidence="9">NBD5</strain>
    </source>
</reference>
<evidence type="ECO:0000256" key="2">
    <source>
        <dbReference type="ARBA" id="ARBA00006448"/>
    </source>
</evidence>
<dbReference type="PANTHER" id="PTHR34582:SF6">
    <property type="entry name" value="UPF0702 TRANSMEMBRANE PROTEIN YCAP"/>
    <property type="match status" value="1"/>
</dbReference>
<dbReference type="InterPro" id="IPR023090">
    <property type="entry name" value="UPF0702_alpha/beta_dom_sf"/>
</dbReference>
<name>A0ABY4X7P3_9SPHN</name>
<evidence type="ECO:0000256" key="3">
    <source>
        <dbReference type="ARBA" id="ARBA00022475"/>
    </source>
</evidence>
<dbReference type="RefSeq" id="WP_252166722.1">
    <property type="nucleotide sequence ID" value="NZ_CP084930.1"/>
</dbReference>
<evidence type="ECO:0000313" key="10">
    <source>
        <dbReference type="Proteomes" id="UP001056937"/>
    </source>
</evidence>
<evidence type="ECO:0000256" key="7">
    <source>
        <dbReference type="SAM" id="Phobius"/>
    </source>
</evidence>
<evidence type="ECO:0000256" key="1">
    <source>
        <dbReference type="ARBA" id="ARBA00004651"/>
    </source>
</evidence>
<dbReference type="Pfam" id="PF04239">
    <property type="entry name" value="DUF421"/>
    <property type="match status" value="1"/>
</dbReference>
<dbReference type="Gene3D" id="3.30.240.20">
    <property type="entry name" value="bsu07140 like domains"/>
    <property type="match status" value="1"/>
</dbReference>
<feature type="transmembrane region" description="Helical" evidence="7">
    <location>
        <begin position="29"/>
        <end position="49"/>
    </location>
</feature>
<feature type="domain" description="YetF C-terminal" evidence="8">
    <location>
        <begin position="78"/>
        <end position="147"/>
    </location>
</feature>
<dbReference type="InterPro" id="IPR007353">
    <property type="entry name" value="DUF421"/>
</dbReference>
<evidence type="ECO:0000259" key="8">
    <source>
        <dbReference type="Pfam" id="PF04239"/>
    </source>
</evidence>
<accession>A0ABY4X7P3</accession>
<keyword evidence="10" id="KW-1185">Reference proteome</keyword>
<keyword evidence="5 7" id="KW-1133">Transmembrane helix</keyword>
<keyword evidence="4 7" id="KW-0812">Transmembrane</keyword>
<dbReference type="PANTHER" id="PTHR34582">
    <property type="entry name" value="UPF0702 TRANSMEMBRANE PROTEIN YCAP"/>
    <property type="match status" value="1"/>
</dbReference>
<keyword evidence="3" id="KW-1003">Cell membrane</keyword>
<organism evidence="9 10">
    <name type="scientific">Sphingomonas morindae</name>
    <dbReference type="NCBI Taxonomy" id="1541170"/>
    <lineage>
        <taxon>Bacteria</taxon>
        <taxon>Pseudomonadati</taxon>
        <taxon>Pseudomonadota</taxon>
        <taxon>Alphaproteobacteria</taxon>
        <taxon>Sphingomonadales</taxon>
        <taxon>Sphingomonadaceae</taxon>
        <taxon>Sphingomonas</taxon>
    </lineage>
</organism>
<feature type="transmembrane region" description="Helical" evidence="7">
    <location>
        <begin position="55"/>
        <end position="77"/>
    </location>
</feature>
<dbReference type="EMBL" id="CP084930">
    <property type="protein sequence ID" value="USI72911.1"/>
    <property type="molecule type" value="Genomic_DNA"/>
</dbReference>
<keyword evidence="6 7" id="KW-0472">Membrane</keyword>
<gene>
    <name evidence="9" type="ORF">LHA26_00015</name>
</gene>
<evidence type="ECO:0000256" key="5">
    <source>
        <dbReference type="ARBA" id="ARBA00022989"/>
    </source>
</evidence>
<proteinExistence type="inferred from homology"/>
<evidence type="ECO:0000256" key="4">
    <source>
        <dbReference type="ARBA" id="ARBA00022692"/>
    </source>
</evidence>
<comment type="similarity">
    <text evidence="2">Belongs to the UPF0702 family.</text>
</comment>